<evidence type="ECO:0000313" key="6">
    <source>
        <dbReference type="Proteomes" id="UP000076038"/>
    </source>
</evidence>
<dbReference type="KEGG" id="rhs:A3Q41_03830"/>
<gene>
    <name evidence="5" type="primary">caeA_1</name>
    <name evidence="5" type="ORF">A3Q41_03830</name>
</gene>
<keyword evidence="6" id="KW-1185">Reference proteome</keyword>
<reference evidence="5 6" key="1">
    <citation type="journal article" date="2016" name="Genome Announc.">
        <title>Complete Genome and Plasmid Sequences for Rhodococcus fascians D188 and Draft Sequences for Rhodococcus Isolates PBTS 1 and PBTS 2.</title>
        <authorList>
            <person name="Stamler R.A."/>
            <person name="Vereecke D."/>
            <person name="Zhang Y."/>
            <person name="Schilkey F."/>
            <person name="Devitt N."/>
            <person name="Randall J.J."/>
        </authorList>
    </citation>
    <scope>NUCLEOTIDE SEQUENCE [LARGE SCALE GENOMIC DNA]</scope>
    <source>
        <strain evidence="5 6">PBTS2</strain>
    </source>
</reference>
<proteinExistence type="predicted"/>
<evidence type="ECO:0000259" key="4">
    <source>
        <dbReference type="Pfam" id="PF08386"/>
    </source>
</evidence>
<evidence type="ECO:0000259" key="3">
    <source>
        <dbReference type="Pfam" id="PF00561"/>
    </source>
</evidence>
<dbReference type="SUPFAM" id="SSF53474">
    <property type="entry name" value="alpha/beta-Hydrolases"/>
    <property type="match status" value="1"/>
</dbReference>
<sequence length="524" mass="53170">MTQKRSLLAAVLLVATVCAACGGGPSIRPEVAVEQRSPGQPAESSPETPPEPAALAVPTTDLDWSECTSATLGMFGLTATTPGLTLECGEYEADVDASGQMFGTFAVGALRATLDRTPVDAGPLVFTSGSDRSSIASLATMAAGPLATLLEAHPIVAVDRRGIGRSTAVDCIDDTPQAPTKAAVDALGQFSRSDSDSVDRAVDAGRDATIECTDTLQPQELAFGTGYAADDLDRLRQLWGVDRIGLIGAGNGSLTAMAYAAKFPDNVARLILDSPTGVNADQATLAEQRTQGKEAAFAAFAQRCVALNCSLGSDPTAAVAQLIKRAAGGEFAPLSTHEILDAITFALASTAGDASTRARDLSSTLSAAAASDTTALAALAERGRAAYGTDGQFVARCTDGQQWPSPQGVRDLAPGWTDRYPIYGTDAALTALLCSSWPTAPSVPLPTSLDVPVLVLSNAGDPIVGNGGLSSVTGLIGATGAAVASAAWQGSGHPSIGGSQCLQSAAVTYARDTTLPTDGTVCPA</sequence>
<feature type="region of interest" description="Disordered" evidence="1">
    <location>
        <begin position="32"/>
        <end position="53"/>
    </location>
</feature>
<dbReference type="PATRIC" id="fig|1653479.3.peg.3885"/>
<dbReference type="Proteomes" id="UP000076038">
    <property type="component" value="Chromosome"/>
</dbReference>
<feature type="domain" description="Peptidase S33 tripeptidyl aminopeptidase-like C-terminal" evidence="4">
    <location>
        <begin position="421"/>
        <end position="522"/>
    </location>
</feature>
<evidence type="ECO:0000256" key="1">
    <source>
        <dbReference type="SAM" id="MobiDB-lite"/>
    </source>
</evidence>
<evidence type="ECO:0000313" key="5">
    <source>
        <dbReference type="EMBL" id="AMY25116.1"/>
    </source>
</evidence>
<feature type="domain" description="AB hydrolase-1" evidence="3">
    <location>
        <begin position="152"/>
        <end position="305"/>
    </location>
</feature>
<name>A0A143QQQ6_RHOFA</name>
<dbReference type="InterPro" id="IPR013595">
    <property type="entry name" value="Pept_S33_TAP-like_C"/>
</dbReference>
<dbReference type="RefSeq" id="WP_048318398.1">
    <property type="nucleotide sequence ID" value="NZ_CP015220.1"/>
</dbReference>
<dbReference type="Pfam" id="PF08386">
    <property type="entry name" value="Abhydrolase_4"/>
    <property type="match status" value="1"/>
</dbReference>
<dbReference type="InterPro" id="IPR000073">
    <property type="entry name" value="AB_hydrolase_1"/>
</dbReference>
<dbReference type="EMBL" id="CP015220">
    <property type="protein sequence ID" value="AMY25116.1"/>
    <property type="molecule type" value="Genomic_DNA"/>
</dbReference>
<dbReference type="Pfam" id="PF00561">
    <property type="entry name" value="Abhydrolase_1"/>
    <property type="match status" value="1"/>
</dbReference>
<keyword evidence="5" id="KW-0378">Hydrolase</keyword>
<dbReference type="OrthoDB" id="5166357at2"/>
<dbReference type="AlphaFoldDB" id="A0A143QQQ6"/>
<dbReference type="Gene3D" id="3.40.50.1820">
    <property type="entry name" value="alpha/beta hydrolase"/>
    <property type="match status" value="1"/>
</dbReference>
<dbReference type="GO" id="GO:0016787">
    <property type="term" value="F:hydrolase activity"/>
    <property type="evidence" value="ECO:0007669"/>
    <property type="project" value="UniProtKB-KW"/>
</dbReference>
<organism evidence="5 6">
    <name type="scientific">Rhodococcoides fascians</name>
    <name type="common">Rhodococcus fascians</name>
    <dbReference type="NCBI Taxonomy" id="1828"/>
    <lineage>
        <taxon>Bacteria</taxon>
        <taxon>Bacillati</taxon>
        <taxon>Actinomycetota</taxon>
        <taxon>Actinomycetes</taxon>
        <taxon>Mycobacteriales</taxon>
        <taxon>Nocardiaceae</taxon>
        <taxon>Rhodococcoides</taxon>
    </lineage>
</organism>
<dbReference type="EC" id="3.1.1.-" evidence="5"/>
<evidence type="ECO:0000256" key="2">
    <source>
        <dbReference type="SAM" id="SignalP"/>
    </source>
</evidence>
<dbReference type="InterPro" id="IPR029058">
    <property type="entry name" value="AB_hydrolase_fold"/>
</dbReference>
<feature type="chain" id="PRO_5038501220" evidence="2">
    <location>
        <begin position="20"/>
        <end position="524"/>
    </location>
</feature>
<reference evidence="6" key="2">
    <citation type="submission" date="2016-04" db="EMBL/GenBank/DDBJ databases">
        <title>Complete Genome and Plasmid Sequences for Rhodococcus fascians D188 and Draft Sequences for Rhodococcus spp. Isolates PBTS 1 and PBTS 2.</title>
        <authorList>
            <person name="Stamer R."/>
            <person name="Vereecke D."/>
            <person name="Zhang Y."/>
            <person name="Schilkey F."/>
            <person name="Devitt N."/>
            <person name="Randall J."/>
        </authorList>
    </citation>
    <scope>NUCLEOTIDE SEQUENCE [LARGE SCALE GENOMIC DNA]</scope>
    <source>
        <strain evidence="6">PBTS2</strain>
    </source>
</reference>
<accession>A0A143QQQ6</accession>
<feature type="signal peptide" evidence="2">
    <location>
        <begin position="1"/>
        <end position="19"/>
    </location>
</feature>
<keyword evidence="2" id="KW-0732">Signal</keyword>
<protein>
    <submittedName>
        <fullName evidence="5">Carboxylesterase A</fullName>
        <ecNumber evidence="5">3.1.1.-</ecNumber>
    </submittedName>
</protein>